<accession>A0ABD5ZSN5</accession>
<reference evidence="2 3" key="1">
    <citation type="journal article" date="2019" name="Int. J. Syst. Evol. Microbiol.">
        <title>The Global Catalogue of Microorganisms (GCM) 10K type strain sequencing project: providing services to taxonomists for standard genome sequencing and annotation.</title>
        <authorList>
            <consortium name="The Broad Institute Genomics Platform"/>
            <consortium name="The Broad Institute Genome Sequencing Center for Infectious Disease"/>
            <person name="Wu L."/>
            <person name="Ma J."/>
        </authorList>
    </citation>
    <scope>NUCLEOTIDE SEQUENCE [LARGE SCALE GENOMIC DNA]</scope>
    <source>
        <strain evidence="2 3">DT85</strain>
    </source>
</reference>
<evidence type="ECO:0000256" key="1">
    <source>
        <dbReference type="SAM" id="MobiDB-lite"/>
    </source>
</evidence>
<gene>
    <name evidence="2" type="ORF">ACFQJ4_12990</name>
</gene>
<dbReference type="RefSeq" id="WP_276234391.1">
    <property type="nucleotide sequence ID" value="NZ_CP119802.1"/>
</dbReference>
<proteinExistence type="predicted"/>
<dbReference type="EMBL" id="JBHTAP010000001">
    <property type="protein sequence ID" value="MFC7236233.1"/>
    <property type="molecule type" value="Genomic_DNA"/>
</dbReference>
<name>A0ABD5ZSN5_9EURY</name>
<protein>
    <submittedName>
        <fullName evidence="2">Uncharacterized protein</fullName>
    </submittedName>
</protein>
<keyword evidence="3" id="KW-1185">Reference proteome</keyword>
<dbReference type="InterPro" id="IPR058456">
    <property type="entry name" value="DUF8143"/>
</dbReference>
<feature type="compositionally biased region" description="Acidic residues" evidence="1">
    <location>
        <begin position="50"/>
        <end position="59"/>
    </location>
</feature>
<dbReference type="Proteomes" id="UP001596398">
    <property type="component" value="Unassembled WGS sequence"/>
</dbReference>
<comment type="caution">
    <text evidence="2">The sequence shown here is derived from an EMBL/GenBank/DDBJ whole genome shotgun (WGS) entry which is preliminary data.</text>
</comment>
<feature type="region of interest" description="Disordered" evidence="1">
    <location>
        <begin position="30"/>
        <end position="69"/>
    </location>
</feature>
<sequence length="69" mass="7578">MAEGAVFLLFALFALGAPLALYALVHGEDRPTEELTRAEAERRARRDTDGTDDGSEDEAWGSAARRDRN</sequence>
<dbReference type="AlphaFoldDB" id="A0ABD5ZSN5"/>
<feature type="compositionally biased region" description="Basic and acidic residues" evidence="1">
    <location>
        <begin position="30"/>
        <end position="49"/>
    </location>
</feature>
<dbReference type="Pfam" id="PF26467">
    <property type="entry name" value="DUF8143"/>
    <property type="match status" value="1"/>
</dbReference>
<evidence type="ECO:0000313" key="3">
    <source>
        <dbReference type="Proteomes" id="UP001596398"/>
    </source>
</evidence>
<evidence type="ECO:0000313" key="2">
    <source>
        <dbReference type="EMBL" id="MFC7236233.1"/>
    </source>
</evidence>
<organism evidence="2 3">
    <name type="scientific">Halosegnis marinus</name>
    <dbReference type="NCBI Taxonomy" id="3034023"/>
    <lineage>
        <taxon>Archaea</taxon>
        <taxon>Methanobacteriati</taxon>
        <taxon>Methanobacteriota</taxon>
        <taxon>Stenosarchaea group</taxon>
        <taxon>Halobacteria</taxon>
        <taxon>Halobacteriales</taxon>
        <taxon>Natronomonadaceae</taxon>
        <taxon>Halosegnis</taxon>
    </lineage>
</organism>
<dbReference type="GeneID" id="79267944"/>